<protein>
    <submittedName>
        <fullName evidence="2">Uncharacterized protein</fullName>
    </submittedName>
</protein>
<dbReference type="RefSeq" id="WP_281262410.1">
    <property type="nucleotide sequence ID" value="NZ_PVZC01000003.1"/>
</dbReference>
<evidence type="ECO:0000256" key="1">
    <source>
        <dbReference type="SAM" id="MobiDB-lite"/>
    </source>
</evidence>
<dbReference type="EMBL" id="PVZC01000003">
    <property type="protein sequence ID" value="PRX99924.1"/>
    <property type="molecule type" value="Genomic_DNA"/>
</dbReference>
<gene>
    <name evidence="2" type="ORF">CLV72_103531</name>
</gene>
<dbReference type="AlphaFoldDB" id="A0A2T0Q7X7"/>
<reference evidence="2 3" key="1">
    <citation type="submission" date="2018-03" db="EMBL/GenBank/DDBJ databases">
        <title>Genomic Encyclopedia of Archaeal and Bacterial Type Strains, Phase II (KMG-II): from individual species to whole genera.</title>
        <authorList>
            <person name="Goeker M."/>
        </authorList>
    </citation>
    <scope>NUCLEOTIDE SEQUENCE [LARGE SCALE GENOMIC DNA]</scope>
    <source>
        <strain evidence="2 3">DSM 45601</strain>
    </source>
</reference>
<organism evidence="2 3">
    <name type="scientific">Allonocardiopsis opalescens</name>
    <dbReference type="NCBI Taxonomy" id="1144618"/>
    <lineage>
        <taxon>Bacteria</taxon>
        <taxon>Bacillati</taxon>
        <taxon>Actinomycetota</taxon>
        <taxon>Actinomycetes</taxon>
        <taxon>Streptosporangiales</taxon>
        <taxon>Allonocardiopsis</taxon>
    </lineage>
</organism>
<evidence type="ECO:0000313" key="2">
    <source>
        <dbReference type="EMBL" id="PRX99924.1"/>
    </source>
</evidence>
<comment type="caution">
    <text evidence="2">The sequence shown here is derived from an EMBL/GenBank/DDBJ whole genome shotgun (WGS) entry which is preliminary data.</text>
</comment>
<accession>A0A2T0Q7X7</accession>
<name>A0A2T0Q7X7_9ACTN</name>
<sequence>MPARSALPPTAVTSPAASATTPARKPVNAAQLAAAPLVVRI</sequence>
<feature type="region of interest" description="Disordered" evidence="1">
    <location>
        <begin position="1"/>
        <end position="23"/>
    </location>
</feature>
<evidence type="ECO:0000313" key="3">
    <source>
        <dbReference type="Proteomes" id="UP000237846"/>
    </source>
</evidence>
<keyword evidence="3" id="KW-1185">Reference proteome</keyword>
<dbReference type="Proteomes" id="UP000237846">
    <property type="component" value="Unassembled WGS sequence"/>
</dbReference>
<proteinExistence type="predicted"/>